<feature type="transmembrane region" description="Helical" evidence="9">
    <location>
        <begin position="479"/>
        <end position="498"/>
    </location>
</feature>
<organism evidence="10 11">
    <name type="scientific">Luteolibacter luteus</name>
    <dbReference type="NCBI Taxonomy" id="2728835"/>
    <lineage>
        <taxon>Bacteria</taxon>
        <taxon>Pseudomonadati</taxon>
        <taxon>Verrucomicrobiota</taxon>
        <taxon>Verrucomicrobiia</taxon>
        <taxon>Verrucomicrobiales</taxon>
        <taxon>Verrucomicrobiaceae</taxon>
        <taxon>Luteolibacter</taxon>
    </lineage>
</organism>
<feature type="transmembrane region" description="Helical" evidence="9">
    <location>
        <begin position="518"/>
        <end position="541"/>
    </location>
</feature>
<dbReference type="Pfam" id="PF02653">
    <property type="entry name" value="BPD_transp_2"/>
    <property type="match status" value="1"/>
</dbReference>
<keyword evidence="7 9" id="KW-0472">Membrane</keyword>
<dbReference type="GO" id="GO:0006865">
    <property type="term" value="P:amino acid transport"/>
    <property type="evidence" value="ECO:0007669"/>
    <property type="project" value="UniProtKB-KW"/>
</dbReference>
<evidence type="ECO:0000313" key="11">
    <source>
        <dbReference type="Proteomes" id="UP000501812"/>
    </source>
</evidence>
<keyword evidence="2" id="KW-0813">Transport</keyword>
<dbReference type="PANTHER" id="PTHR11795">
    <property type="entry name" value="BRANCHED-CHAIN AMINO ACID TRANSPORT SYSTEM PERMEASE PROTEIN LIVH"/>
    <property type="match status" value="1"/>
</dbReference>
<comment type="subcellular location">
    <subcellularLocation>
        <location evidence="1">Cell membrane</location>
        <topology evidence="1">Multi-pass membrane protein</topology>
    </subcellularLocation>
</comment>
<evidence type="ECO:0000256" key="4">
    <source>
        <dbReference type="ARBA" id="ARBA00022692"/>
    </source>
</evidence>
<dbReference type="PANTHER" id="PTHR11795:SF447">
    <property type="entry name" value="ABC TRANSPORTER PERMEASE PROTEIN"/>
    <property type="match status" value="1"/>
</dbReference>
<feature type="transmembrane region" description="Helical" evidence="9">
    <location>
        <begin position="278"/>
        <end position="301"/>
    </location>
</feature>
<evidence type="ECO:0000256" key="2">
    <source>
        <dbReference type="ARBA" id="ARBA00022448"/>
    </source>
</evidence>
<feature type="transmembrane region" description="Helical" evidence="9">
    <location>
        <begin position="433"/>
        <end position="458"/>
    </location>
</feature>
<dbReference type="NCBIfam" id="TIGR03409">
    <property type="entry name" value="urea_trans_UrtB"/>
    <property type="match status" value="1"/>
</dbReference>
<keyword evidence="4 9" id="KW-0812">Transmembrane</keyword>
<keyword evidence="6 9" id="KW-1133">Transmembrane helix</keyword>
<feature type="transmembrane region" description="Helical" evidence="9">
    <location>
        <begin position="382"/>
        <end position="400"/>
    </location>
</feature>
<accession>A0A858RSB9</accession>
<keyword evidence="5" id="KW-0029">Amino-acid transport</keyword>
<reference evidence="10 11" key="1">
    <citation type="submission" date="2020-04" db="EMBL/GenBank/DDBJ databases">
        <title>Luteolibacter sp. G-1-1-1 isolated from soil.</title>
        <authorList>
            <person name="Dahal R.H."/>
        </authorList>
    </citation>
    <scope>NUCLEOTIDE SEQUENCE [LARGE SCALE GENOMIC DNA]</scope>
    <source>
        <strain evidence="10 11">G-1-1-1</strain>
    </source>
</reference>
<dbReference type="EMBL" id="CP051774">
    <property type="protein sequence ID" value="QJE99279.1"/>
    <property type="molecule type" value="Genomic_DNA"/>
</dbReference>
<dbReference type="CDD" id="cd06582">
    <property type="entry name" value="TM_PBP1_LivH_like"/>
    <property type="match status" value="1"/>
</dbReference>
<evidence type="ECO:0000256" key="1">
    <source>
        <dbReference type="ARBA" id="ARBA00004651"/>
    </source>
</evidence>
<evidence type="ECO:0000256" key="3">
    <source>
        <dbReference type="ARBA" id="ARBA00022475"/>
    </source>
</evidence>
<sequence>MTPASPKRTDGISRKIGRLLICLGILLGQGFAQEAAPKGAREIVAEAAATTDTDKQKELVESLGNAEPEQVTLWLGKWKEGEIYLYQDAAGTDVAVTLDGEADADEKHALKALATEKPVTAEDGSAVRMTKDELYLADTDSSLRRVMKGVTDRLALASPDVKKRLQAVQDTGLEQDPAKLPLLEQRVAVEQNGRIKDALAEAVAMIKLRSPELPVREGAVKELGDMGSIASQSAIKTVRGEAEAAGQVGLVGACDKALRDIENHISRVNTMGTLFRGLSLGSVLLVVAIGLAITFGLMGVINMAHGELIVVGAYTTYLIQNLFAGGIHMSPFGLKIDIPGMNLSGGSWDLYFLVAIPASFLTAAGVGLLLERGIIRFLYKRPLESLLATWGVSMVIQQLFRLVFGANNVQVESPSFLSGNWTVNDIVFGWNRLFVIGFAVLIIFMTWAVLTKTSLGLLIRAVMQNRSMAACMGVKTEKVNMMTFAFGSGLAGLAGAFLSQIGNVGPNLGQNYIVDSFMTVVVGGVGNIMGTVISALGIGMADQSLQQILGDPVTGKILVLGAIILFLQWKPSGIFATRSRSLD</sequence>
<evidence type="ECO:0000256" key="6">
    <source>
        <dbReference type="ARBA" id="ARBA00022989"/>
    </source>
</evidence>
<evidence type="ECO:0000256" key="5">
    <source>
        <dbReference type="ARBA" id="ARBA00022970"/>
    </source>
</evidence>
<proteinExistence type="inferred from homology"/>
<keyword evidence="11" id="KW-1185">Reference proteome</keyword>
<keyword evidence="3" id="KW-1003">Cell membrane</keyword>
<dbReference type="InterPro" id="IPR052157">
    <property type="entry name" value="BCAA_transport_permease"/>
</dbReference>
<comment type="similarity">
    <text evidence="8">Belongs to the binding-protein-dependent transport system permease family. LivHM subfamily.</text>
</comment>
<protein>
    <submittedName>
        <fullName evidence="10">Urea ABC transporter permease subunit UrtB</fullName>
    </submittedName>
</protein>
<evidence type="ECO:0000256" key="9">
    <source>
        <dbReference type="SAM" id="Phobius"/>
    </source>
</evidence>
<dbReference type="AlphaFoldDB" id="A0A858RSB9"/>
<name>A0A858RSB9_9BACT</name>
<dbReference type="Proteomes" id="UP000501812">
    <property type="component" value="Chromosome"/>
</dbReference>
<dbReference type="GO" id="GO:0022857">
    <property type="term" value="F:transmembrane transporter activity"/>
    <property type="evidence" value="ECO:0007669"/>
    <property type="project" value="InterPro"/>
</dbReference>
<dbReference type="GO" id="GO:0005886">
    <property type="term" value="C:plasma membrane"/>
    <property type="evidence" value="ECO:0007669"/>
    <property type="project" value="UniProtKB-SubCell"/>
</dbReference>
<dbReference type="InterPro" id="IPR017779">
    <property type="entry name" value="ABC_UrtB_bac"/>
</dbReference>
<evidence type="ECO:0000313" key="10">
    <source>
        <dbReference type="EMBL" id="QJE99279.1"/>
    </source>
</evidence>
<feature type="transmembrane region" description="Helical" evidence="9">
    <location>
        <begin position="350"/>
        <end position="370"/>
    </location>
</feature>
<gene>
    <name evidence="10" type="primary">urtB</name>
    <name evidence="10" type="ORF">HHL09_14125</name>
</gene>
<dbReference type="KEGG" id="luo:HHL09_14125"/>
<feature type="transmembrane region" description="Helical" evidence="9">
    <location>
        <begin position="308"/>
        <end position="330"/>
    </location>
</feature>
<evidence type="ECO:0000256" key="8">
    <source>
        <dbReference type="ARBA" id="ARBA00037998"/>
    </source>
</evidence>
<evidence type="ECO:0000256" key="7">
    <source>
        <dbReference type="ARBA" id="ARBA00023136"/>
    </source>
</evidence>
<dbReference type="InterPro" id="IPR001851">
    <property type="entry name" value="ABC_transp_permease"/>
</dbReference>